<dbReference type="Pfam" id="PF11932">
    <property type="entry name" value="DUF3450"/>
    <property type="match status" value="1"/>
</dbReference>
<evidence type="ECO:0000256" key="1">
    <source>
        <dbReference type="SAM" id="SignalP"/>
    </source>
</evidence>
<dbReference type="AlphaFoldDB" id="A0A1T4YSQ5"/>
<protein>
    <recommendedName>
        <fullName evidence="4">DUF3450 family protein</fullName>
    </recommendedName>
</protein>
<organism evidence="2 3">
    <name type="scientific">Prosthecobacter debontii</name>
    <dbReference type="NCBI Taxonomy" id="48467"/>
    <lineage>
        <taxon>Bacteria</taxon>
        <taxon>Pseudomonadati</taxon>
        <taxon>Verrucomicrobiota</taxon>
        <taxon>Verrucomicrobiia</taxon>
        <taxon>Verrucomicrobiales</taxon>
        <taxon>Verrucomicrobiaceae</taxon>
        <taxon>Prosthecobacter</taxon>
    </lineage>
</organism>
<sequence>MNRSLFVFIFALLGSLGSVAAQTPTATATKDYLALSRELLNKYYETQKLLSKEESDWKTGKEIIGSRLALMQAQLKELTEKTAEQQKTITTNDTEREKLDAQNKELLTTQDLQVSAIQKLEGRVHKLWPLLPEMLQEKIRGQYERLPKVGLKPEEIKSSVGERFVNVLIVINEVNKFHSDVTVVSERRKLASGRELEVRVIYFGLAAAYFAGSGETADVGGMLIPGEKGWEAIEDPKVAALVDEVISMNKGDKVAGFVSLPVKVR</sequence>
<feature type="chain" id="PRO_5013182487" description="DUF3450 family protein" evidence="1">
    <location>
        <begin position="21"/>
        <end position="265"/>
    </location>
</feature>
<feature type="signal peptide" evidence="1">
    <location>
        <begin position="1"/>
        <end position="20"/>
    </location>
</feature>
<evidence type="ECO:0000313" key="3">
    <source>
        <dbReference type="Proteomes" id="UP000190774"/>
    </source>
</evidence>
<dbReference type="Proteomes" id="UP000190774">
    <property type="component" value="Unassembled WGS sequence"/>
</dbReference>
<dbReference type="InterPro" id="IPR016866">
    <property type="entry name" value="UCP028069"/>
</dbReference>
<proteinExistence type="predicted"/>
<evidence type="ECO:0008006" key="4">
    <source>
        <dbReference type="Google" id="ProtNLM"/>
    </source>
</evidence>
<keyword evidence="3" id="KW-1185">Reference proteome</keyword>
<name>A0A1T4YSQ5_9BACT</name>
<dbReference type="STRING" id="48467.SAMN02745166_04141"/>
<dbReference type="EMBL" id="FUYE01000017">
    <property type="protein sequence ID" value="SKB04897.1"/>
    <property type="molecule type" value="Genomic_DNA"/>
</dbReference>
<keyword evidence="1" id="KW-0732">Signal</keyword>
<accession>A0A1T4YSQ5</accession>
<evidence type="ECO:0000313" key="2">
    <source>
        <dbReference type="EMBL" id="SKB04897.1"/>
    </source>
</evidence>
<reference evidence="3" key="1">
    <citation type="submission" date="2017-02" db="EMBL/GenBank/DDBJ databases">
        <authorList>
            <person name="Varghese N."/>
            <person name="Submissions S."/>
        </authorList>
    </citation>
    <scope>NUCLEOTIDE SEQUENCE [LARGE SCALE GENOMIC DNA]</scope>
    <source>
        <strain evidence="3">ATCC 700200</strain>
    </source>
</reference>
<dbReference type="RefSeq" id="WP_078815295.1">
    <property type="nucleotide sequence ID" value="NZ_FUYE01000017.1"/>
</dbReference>
<gene>
    <name evidence="2" type="ORF">SAMN02745166_04141</name>
</gene>